<dbReference type="GO" id="GO:0046872">
    <property type="term" value="F:metal ion binding"/>
    <property type="evidence" value="ECO:0007669"/>
    <property type="project" value="UniProtKB-KW"/>
</dbReference>
<organism evidence="9 10">
    <name type="scientific">Ramlibacter agri</name>
    <dbReference type="NCBI Taxonomy" id="2728837"/>
    <lineage>
        <taxon>Bacteria</taxon>
        <taxon>Pseudomonadati</taxon>
        <taxon>Pseudomonadota</taxon>
        <taxon>Betaproteobacteria</taxon>
        <taxon>Burkholderiales</taxon>
        <taxon>Comamonadaceae</taxon>
        <taxon>Ramlibacter</taxon>
    </lineage>
</organism>
<dbReference type="GO" id="GO:0052689">
    <property type="term" value="F:carboxylic ester hydrolase activity"/>
    <property type="evidence" value="ECO:0007669"/>
    <property type="project" value="UniProtKB-KW"/>
</dbReference>
<keyword evidence="5 9" id="KW-0378">Hydrolase</keyword>
<keyword evidence="10" id="KW-1185">Reference proteome</keyword>
<dbReference type="RefSeq" id="WP_169416566.1">
    <property type="nucleotide sequence ID" value="NZ_JABBFX010000001.1"/>
</dbReference>
<evidence type="ECO:0000256" key="5">
    <source>
        <dbReference type="ARBA" id="ARBA00022801"/>
    </source>
</evidence>
<dbReference type="AlphaFoldDB" id="A0A848GY70"/>
<keyword evidence="7" id="KW-1015">Disulfide bond</keyword>
<protein>
    <submittedName>
        <fullName evidence="9">Tannase/feruloyl esterase family alpha/beta hydrolase</fullName>
    </submittedName>
</protein>
<evidence type="ECO:0000256" key="6">
    <source>
        <dbReference type="ARBA" id="ARBA00022837"/>
    </source>
</evidence>
<proteinExistence type="inferred from homology"/>
<feature type="signal peptide" evidence="8">
    <location>
        <begin position="1"/>
        <end position="24"/>
    </location>
</feature>
<dbReference type="PANTHER" id="PTHR33938">
    <property type="entry name" value="FERULOYL ESTERASE B-RELATED"/>
    <property type="match status" value="1"/>
</dbReference>
<dbReference type="SUPFAM" id="SSF53474">
    <property type="entry name" value="alpha/beta-Hydrolases"/>
    <property type="match status" value="1"/>
</dbReference>
<evidence type="ECO:0000256" key="2">
    <source>
        <dbReference type="ARBA" id="ARBA00022487"/>
    </source>
</evidence>
<evidence type="ECO:0000313" key="9">
    <source>
        <dbReference type="EMBL" id="NML42351.1"/>
    </source>
</evidence>
<evidence type="ECO:0000313" key="10">
    <source>
        <dbReference type="Proteomes" id="UP000541185"/>
    </source>
</evidence>
<dbReference type="EMBL" id="JABBFX010000001">
    <property type="protein sequence ID" value="NML42351.1"/>
    <property type="molecule type" value="Genomic_DNA"/>
</dbReference>
<dbReference type="PROSITE" id="PS51257">
    <property type="entry name" value="PROKAR_LIPOPROTEIN"/>
    <property type="match status" value="1"/>
</dbReference>
<keyword evidence="2" id="KW-0719">Serine esterase</keyword>
<keyword evidence="6" id="KW-0106">Calcium</keyword>
<reference evidence="9 10" key="1">
    <citation type="submission" date="2020-04" db="EMBL/GenBank/DDBJ databases">
        <title>Ramlibacter sp. G-1-2-2 isolated from soil.</title>
        <authorList>
            <person name="Dahal R.H."/>
        </authorList>
    </citation>
    <scope>NUCLEOTIDE SEQUENCE [LARGE SCALE GENOMIC DNA]</scope>
    <source>
        <strain evidence="9 10">G-1-2-2</strain>
    </source>
</reference>
<gene>
    <name evidence="9" type="ORF">HHL11_01230</name>
</gene>
<dbReference type="InterPro" id="IPR029058">
    <property type="entry name" value="AB_hydrolase_fold"/>
</dbReference>
<comment type="similarity">
    <text evidence="1">Belongs to the tannase family.</text>
</comment>
<comment type="caution">
    <text evidence="9">The sequence shown here is derived from an EMBL/GenBank/DDBJ whole genome shotgun (WGS) entry which is preliminary data.</text>
</comment>
<dbReference type="Proteomes" id="UP000541185">
    <property type="component" value="Unassembled WGS sequence"/>
</dbReference>
<evidence type="ECO:0000256" key="7">
    <source>
        <dbReference type="ARBA" id="ARBA00023157"/>
    </source>
</evidence>
<dbReference type="Pfam" id="PF07519">
    <property type="entry name" value="Tannase"/>
    <property type="match status" value="2"/>
</dbReference>
<accession>A0A848GY70</accession>
<name>A0A848GY70_9BURK</name>
<evidence type="ECO:0000256" key="1">
    <source>
        <dbReference type="ARBA" id="ARBA00006249"/>
    </source>
</evidence>
<keyword evidence="4 8" id="KW-0732">Signal</keyword>
<dbReference type="InterPro" id="IPR011118">
    <property type="entry name" value="Tannase/feruloyl_esterase"/>
</dbReference>
<evidence type="ECO:0000256" key="3">
    <source>
        <dbReference type="ARBA" id="ARBA00022723"/>
    </source>
</evidence>
<evidence type="ECO:0000256" key="8">
    <source>
        <dbReference type="SAM" id="SignalP"/>
    </source>
</evidence>
<dbReference type="PANTHER" id="PTHR33938:SF15">
    <property type="entry name" value="FERULOYL ESTERASE B-RELATED"/>
    <property type="match status" value="1"/>
</dbReference>
<evidence type="ECO:0000256" key="4">
    <source>
        <dbReference type="ARBA" id="ARBA00022729"/>
    </source>
</evidence>
<keyword evidence="3" id="KW-0479">Metal-binding</keyword>
<feature type="chain" id="PRO_5032562453" evidence="8">
    <location>
        <begin position="25"/>
        <end position="545"/>
    </location>
</feature>
<sequence length="545" mass="56899">MPVKRASWSQARCAVVLLGVAALAQGCGGGDDAAAPAADVTSANIPPAIACANLQGLQLAHGTVTAAQAVPAGSYQPPGSATAFAGLPAFCRVTATLSPVPGSSTSMELWLPATGWNGRYLQVGTNGFGGTIAWNTMAPQLQRGFATASGDSGHTSPGGFSSSWFFESPERFADFAGRSVHEVAAGARQVVQAYYAQAARYAYYSGTSTGGRDGLRAAQKYPTDFDGILAGAAIQHFTRGATQMLFTSQRLAQSGFQGAAGNALLNLVQRTAVAQCDAADGVVDGIIRDPRACTWDPHALVCAAGQDPATCLTPAQADAVAASTSPLRDPVTQQALFVGQTISSQADWISFIVNPAYSLAVYQMGLDDPAWNGSTFDMHRDLPLLEAALSSNNATNPDLSAFQAAGGKLIQYQSWEDGVALPQAALQYYDQVRDATTGGDRTVQRSFYRLFMIPGTSHGGTGPGPYDIGQIGQTPVSNDASHDAITALQAWVERGSAPQQFIATKFRNNDRAQGIAMQRPICLYPSQAVYKGSGDTNDAGNFSCQ</sequence>